<evidence type="ECO:0000313" key="3">
    <source>
        <dbReference type="Proteomes" id="UP000886595"/>
    </source>
</evidence>
<accession>A0A8X7UGG7</accession>
<dbReference type="InterPro" id="IPR008547">
    <property type="entry name" value="DUF829_TMEM53"/>
</dbReference>
<feature type="compositionally biased region" description="Low complexity" evidence="1">
    <location>
        <begin position="24"/>
        <end position="36"/>
    </location>
</feature>
<feature type="region of interest" description="Disordered" evidence="1">
    <location>
        <begin position="201"/>
        <end position="223"/>
    </location>
</feature>
<evidence type="ECO:0000256" key="1">
    <source>
        <dbReference type="SAM" id="MobiDB-lite"/>
    </source>
</evidence>
<dbReference type="EMBL" id="JAAMPC010000012">
    <property type="protein sequence ID" value="KAG2277832.1"/>
    <property type="molecule type" value="Genomic_DNA"/>
</dbReference>
<sequence length="331" mass="37444">MPFSENPQPPPPLAYAAALRSPRIPTSSNISSPSSNLHLQNSAAHANPLRSEPSDGVAVWNRAPRTVNGEKREFVRGERERDDGGSPRVVGSESETSEEDLLRLDLGRRLERRIDEFGNELVKWVSEKEEGGEKSPWCSTVSVTLVGLCSYGTLLESFVGRQELVEKIKGCIIDSGGADPLDTKIWAAGFTAAILKKRSSTINTEPNSPGKKMSKERTSRNRKHDTIISRETIPHCLKHPRVIGRECCRRLTRITQRLYENHPPCPQLYLYSSEIRIKEQQKIGRKVESFNFKSSPHVDHYRNFPDLYSSQLHNFLQECFKPTKQQQQQAL</sequence>
<dbReference type="PANTHER" id="PTHR12265:SF11">
    <property type="entry name" value="ALPHA_BETA-HYDROLASES SUPERFAMILY PROTEIN"/>
    <property type="match status" value="1"/>
</dbReference>
<keyword evidence="3" id="KW-1185">Reference proteome</keyword>
<name>A0A8X7UGG7_BRACI</name>
<organism evidence="2 3">
    <name type="scientific">Brassica carinata</name>
    <name type="common">Ethiopian mustard</name>
    <name type="synonym">Abyssinian cabbage</name>
    <dbReference type="NCBI Taxonomy" id="52824"/>
    <lineage>
        <taxon>Eukaryota</taxon>
        <taxon>Viridiplantae</taxon>
        <taxon>Streptophyta</taxon>
        <taxon>Embryophyta</taxon>
        <taxon>Tracheophyta</taxon>
        <taxon>Spermatophyta</taxon>
        <taxon>Magnoliopsida</taxon>
        <taxon>eudicotyledons</taxon>
        <taxon>Gunneridae</taxon>
        <taxon>Pentapetalae</taxon>
        <taxon>rosids</taxon>
        <taxon>malvids</taxon>
        <taxon>Brassicales</taxon>
        <taxon>Brassicaceae</taxon>
        <taxon>Brassiceae</taxon>
        <taxon>Brassica</taxon>
    </lineage>
</organism>
<gene>
    <name evidence="2" type="ORF">Bca52824_060387</name>
</gene>
<protein>
    <submittedName>
        <fullName evidence="2">Uncharacterized protein</fullName>
    </submittedName>
</protein>
<evidence type="ECO:0000313" key="2">
    <source>
        <dbReference type="EMBL" id="KAG2277832.1"/>
    </source>
</evidence>
<comment type="caution">
    <text evidence="2">The sequence shown here is derived from an EMBL/GenBank/DDBJ whole genome shotgun (WGS) entry which is preliminary data.</text>
</comment>
<feature type="compositionally biased region" description="Basic and acidic residues" evidence="1">
    <location>
        <begin position="70"/>
        <end position="85"/>
    </location>
</feature>
<dbReference type="OrthoDB" id="77878at2759"/>
<feature type="compositionally biased region" description="Basic and acidic residues" evidence="1">
    <location>
        <begin position="213"/>
        <end position="223"/>
    </location>
</feature>
<dbReference type="AlphaFoldDB" id="A0A8X7UGG7"/>
<feature type="region of interest" description="Disordered" evidence="1">
    <location>
        <begin position="70"/>
        <end position="96"/>
    </location>
</feature>
<dbReference type="Proteomes" id="UP000886595">
    <property type="component" value="Unassembled WGS sequence"/>
</dbReference>
<dbReference type="Pfam" id="PF05705">
    <property type="entry name" value="DUF829"/>
    <property type="match status" value="1"/>
</dbReference>
<reference evidence="2 3" key="1">
    <citation type="submission" date="2020-02" db="EMBL/GenBank/DDBJ databases">
        <authorList>
            <person name="Ma Q."/>
            <person name="Huang Y."/>
            <person name="Song X."/>
            <person name="Pei D."/>
        </authorList>
    </citation>
    <scope>NUCLEOTIDE SEQUENCE [LARGE SCALE GENOMIC DNA]</scope>
    <source>
        <strain evidence="2">Sxm20200214</strain>
        <tissue evidence="2">Leaf</tissue>
    </source>
</reference>
<dbReference type="PANTHER" id="PTHR12265">
    <property type="entry name" value="TRANSMEMBRANE PROTEIN 53"/>
    <property type="match status" value="1"/>
</dbReference>
<feature type="region of interest" description="Disordered" evidence="1">
    <location>
        <begin position="24"/>
        <end position="57"/>
    </location>
</feature>
<proteinExistence type="predicted"/>